<dbReference type="Proteomes" id="UP000317369">
    <property type="component" value="Chromosome"/>
</dbReference>
<evidence type="ECO:0000256" key="4">
    <source>
        <dbReference type="PIRSR" id="PIRSR005902-1"/>
    </source>
</evidence>
<evidence type="ECO:0000256" key="3">
    <source>
        <dbReference type="ARBA" id="ARBA00022801"/>
    </source>
</evidence>
<gene>
    <name evidence="5" type="primary">ycfH</name>
    <name evidence="5" type="ORF">KS4_22100</name>
</gene>
<dbReference type="Gene3D" id="3.20.20.140">
    <property type="entry name" value="Metal-dependent hydrolases"/>
    <property type="match status" value="1"/>
</dbReference>
<dbReference type="FunFam" id="3.20.20.140:FF:000005">
    <property type="entry name" value="TatD family hydrolase"/>
    <property type="match status" value="1"/>
</dbReference>
<name>A0A517YV82_9BACT</name>
<evidence type="ECO:0000313" key="5">
    <source>
        <dbReference type="EMBL" id="QDU34148.1"/>
    </source>
</evidence>
<comment type="similarity">
    <text evidence="1">Belongs to the metallo-dependent hydrolases superfamily. TatD-type hydrolase family.</text>
</comment>
<dbReference type="GO" id="GO:0004536">
    <property type="term" value="F:DNA nuclease activity"/>
    <property type="evidence" value="ECO:0007669"/>
    <property type="project" value="InterPro"/>
</dbReference>
<dbReference type="CDD" id="cd01310">
    <property type="entry name" value="TatD_DNAse"/>
    <property type="match status" value="1"/>
</dbReference>
<dbReference type="InterPro" id="IPR001130">
    <property type="entry name" value="TatD-like"/>
</dbReference>
<dbReference type="InterPro" id="IPR032466">
    <property type="entry name" value="Metal_Hydrolase"/>
</dbReference>
<dbReference type="EC" id="3.1.21.-" evidence="5"/>
<feature type="binding site" evidence="4">
    <location>
        <position position="7"/>
    </location>
    <ligand>
        <name>a divalent metal cation</name>
        <dbReference type="ChEBI" id="CHEBI:60240"/>
        <label>1</label>
    </ligand>
</feature>
<dbReference type="PANTHER" id="PTHR46124:SF2">
    <property type="entry name" value="D-AMINOACYL-TRNA DEACYLASE"/>
    <property type="match status" value="1"/>
</dbReference>
<dbReference type="GO" id="GO:0005829">
    <property type="term" value="C:cytosol"/>
    <property type="evidence" value="ECO:0007669"/>
    <property type="project" value="TreeGrafter"/>
</dbReference>
<organism evidence="5 6">
    <name type="scientific">Poriferisphaera corsica</name>
    <dbReference type="NCBI Taxonomy" id="2528020"/>
    <lineage>
        <taxon>Bacteria</taxon>
        <taxon>Pseudomonadati</taxon>
        <taxon>Planctomycetota</taxon>
        <taxon>Phycisphaerae</taxon>
        <taxon>Phycisphaerales</taxon>
        <taxon>Phycisphaeraceae</taxon>
        <taxon>Poriferisphaera</taxon>
    </lineage>
</organism>
<dbReference type="InterPro" id="IPR018228">
    <property type="entry name" value="DNase_TatD-rel_CS"/>
</dbReference>
<keyword evidence="3 5" id="KW-0378">Hydrolase</keyword>
<dbReference type="EMBL" id="CP036425">
    <property type="protein sequence ID" value="QDU34148.1"/>
    <property type="molecule type" value="Genomic_DNA"/>
</dbReference>
<reference evidence="5 6" key="1">
    <citation type="submission" date="2019-02" db="EMBL/GenBank/DDBJ databases">
        <title>Deep-cultivation of Planctomycetes and their phenomic and genomic characterization uncovers novel biology.</title>
        <authorList>
            <person name="Wiegand S."/>
            <person name="Jogler M."/>
            <person name="Boedeker C."/>
            <person name="Pinto D."/>
            <person name="Vollmers J."/>
            <person name="Rivas-Marin E."/>
            <person name="Kohn T."/>
            <person name="Peeters S.H."/>
            <person name="Heuer A."/>
            <person name="Rast P."/>
            <person name="Oberbeckmann S."/>
            <person name="Bunk B."/>
            <person name="Jeske O."/>
            <person name="Meyerdierks A."/>
            <person name="Storesund J.E."/>
            <person name="Kallscheuer N."/>
            <person name="Luecker S."/>
            <person name="Lage O.M."/>
            <person name="Pohl T."/>
            <person name="Merkel B.J."/>
            <person name="Hornburger P."/>
            <person name="Mueller R.-W."/>
            <person name="Bruemmer F."/>
            <person name="Labrenz M."/>
            <person name="Spormann A.M."/>
            <person name="Op den Camp H."/>
            <person name="Overmann J."/>
            <person name="Amann R."/>
            <person name="Jetten M.S.M."/>
            <person name="Mascher T."/>
            <person name="Medema M.H."/>
            <person name="Devos D.P."/>
            <person name="Kaster A.-K."/>
            <person name="Ovreas L."/>
            <person name="Rohde M."/>
            <person name="Galperin M.Y."/>
            <person name="Jogler C."/>
        </authorList>
    </citation>
    <scope>NUCLEOTIDE SEQUENCE [LARGE SCALE GENOMIC DNA]</scope>
    <source>
        <strain evidence="5 6">KS4</strain>
    </source>
</reference>
<dbReference type="PANTHER" id="PTHR46124">
    <property type="entry name" value="D-AMINOACYL-TRNA DEACYLASE"/>
    <property type="match status" value="1"/>
</dbReference>
<feature type="binding site" evidence="4">
    <location>
        <position position="135"/>
    </location>
    <ligand>
        <name>a divalent metal cation</name>
        <dbReference type="ChEBI" id="CHEBI:60240"/>
        <label>2</label>
    </ligand>
</feature>
<dbReference type="RefSeq" id="WP_200761160.1">
    <property type="nucleotide sequence ID" value="NZ_CP036425.1"/>
</dbReference>
<dbReference type="InterPro" id="IPR015991">
    <property type="entry name" value="TatD/YcfH-like"/>
</dbReference>
<evidence type="ECO:0000256" key="1">
    <source>
        <dbReference type="ARBA" id="ARBA00009275"/>
    </source>
</evidence>
<dbReference type="PROSITE" id="PS01090">
    <property type="entry name" value="TATD_2"/>
    <property type="match status" value="1"/>
</dbReference>
<sequence length="272" mass="30231">MIDTHCHLTYDGLAEREVEVVADANSAGVDRMISVGTTAADAAKAIEVAKRHSCVFATVGVHPHYAEGSEDEAAFKTGLRSVLDNWQAKKVVALGEMGLDWHYPDPPAEDQRRAFAWQLELAKEQEYCGLPIVIHNRKATDDVIGMIREAGIDGKRFVFHCFTGDVVDVKKILDLGAMVGFTGIVTFKNAVEIAEASDLVPLDRMFIETDSPYLTPVPYRKIRTNEPKYVVHTAAFLAKRRGISIDNFILSVDANAERFFDLNKVLHDKQKI</sequence>
<feature type="binding site" evidence="4">
    <location>
        <position position="96"/>
    </location>
    <ligand>
        <name>a divalent metal cation</name>
        <dbReference type="ChEBI" id="CHEBI:60240"/>
        <label>1</label>
    </ligand>
</feature>
<keyword evidence="6" id="KW-1185">Reference proteome</keyword>
<dbReference type="KEGG" id="pcor:KS4_22100"/>
<evidence type="ECO:0000313" key="6">
    <source>
        <dbReference type="Proteomes" id="UP000317369"/>
    </source>
</evidence>
<evidence type="ECO:0000256" key="2">
    <source>
        <dbReference type="ARBA" id="ARBA00022723"/>
    </source>
</evidence>
<feature type="binding site" evidence="4">
    <location>
        <position position="210"/>
    </location>
    <ligand>
        <name>a divalent metal cation</name>
        <dbReference type="ChEBI" id="CHEBI:60240"/>
        <label>1</label>
    </ligand>
</feature>
<dbReference type="NCBIfam" id="TIGR00010">
    <property type="entry name" value="YchF/TatD family DNA exonuclease"/>
    <property type="match status" value="1"/>
</dbReference>
<dbReference type="SUPFAM" id="SSF51556">
    <property type="entry name" value="Metallo-dependent hydrolases"/>
    <property type="match status" value="1"/>
</dbReference>
<feature type="binding site" evidence="4">
    <location>
        <position position="5"/>
    </location>
    <ligand>
        <name>a divalent metal cation</name>
        <dbReference type="ChEBI" id="CHEBI:60240"/>
        <label>1</label>
    </ligand>
</feature>
<feature type="binding site" evidence="4">
    <location>
        <position position="160"/>
    </location>
    <ligand>
        <name>a divalent metal cation</name>
        <dbReference type="ChEBI" id="CHEBI:60240"/>
        <label>2</label>
    </ligand>
</feature>
<dbReference type="AlphaFoldDB" id="A0A517YV82"/>
<accession>A0A517YV82</accession>
<dbReference type="PIRSF" id="PIRSF005902">
    <property type="entry name" value="DNase_TatD"/>
    <property type="match status" value="1"/>
</dbReference>
<keyword evidence="2 4" id="KW-0479">Metal-binding</keyword>
<dbReference type="GO" id="GO:0046872">
    <property type="term" value="F:metal ion binding"/>
    <property type="evidence" value="ECO:0007669"/>
    <property type="project" value="UniProtKB-KW"/>
</dbReference>
<dbReference type="Pfam" id="PF01026">
    <property type="entry name" value="TatD_DNase"/>
    <property type="match status" value="1"/>
</dbReference>
<proteinExistence type="inferred from homology"/>
<protein>
    <submittedName>
        <fullName evidence="5">Putative deoxyribonuclease YcfH</fullName>
        <ecNumber evidence="5">3.1.21.-</ecNumber>
    </submittedName>
</protein>
<dbReference type="GO" id="GO:0016788">
    <property type="term" value="F:hydrolase activity, acting on ester bonds"/>
    <property type="evidence" value="ECO:0007669"/>
    <property type="project" value="InterPro"/>
</dbReference>